<dbReference type="PANTHER" id="PTHR34580">
    <property type="match status" value="1"/>
</dbReference>
<dbReference type="InterPro" id="IPR051534">
    <property type="entry name" value="CBASS_pafABC_assoc_protein"/>
</dbReference>
<keyword evidence="5" id="KW-1185">Reference proteome</keyword>
<proteinExistence type="predicted"/>
<feature type="domain" description="WYL" evidence="1">
    <location>
        <begin position="121"/>
        <end position="185"/>
    </location>
</feature>
<gene>
    <name evidence="4" type="ORF">H8L47_02870</name>
</gene>
<dbReference type="InterPro" id="IPR059019">
    <property type="entry name" value="WHD_CapW"/>
</dbReference>
<dbReference type="PIRSF" id="PIRSF015558">
    <property type="entry name" value="Txn_reg_DeoR_prd"/>
    <property type="match status" value="1"/>
</dbReference>
<reference evidence="4 5" key="1">
    <citation type="submission" date="2020-08" db="EMBL/GenBank/DDBJ databases">
        <title>Novel species isolated from subtropical streams in China.</title>
        <authorList>
            <person name="Lu H."/>
        </authorList>
    </citation>
    <scope>NUCLEOTIDE SEQUENCE [LARGE SCALE GENOMIC DNA]</scope>
    <source>
        <strain evidence="4 5">NL8W</strain>
    </source>
</reference>
<dbReference type="PROSITE" id="PS52050">
    <property type="entry name" value="WYL"/>
    <property type="match status" value="1"/>
</dbReference>
<dbReference type="RefSeq" id="WP_186951716.1">
    <property type="nucleotide sequence ID" value="NZ_JACOFX010000001.1"/>
</dbReference>
<feature type="domain" description="DNA-binding transcriptional repressor CapW C-terminal dimerisation" evidence="2">
    <location>
        <begin position="212"/>
        <end position="280"/>
    </location>
</feature>
<organism evidence="4 5">
    <name type="scientific">Undibacterium umbellatum</name>
    <dbReference type="NCBI Taxonomy" id="2762300"/>
    <lineage>
        <taxon>Bacteria</taxon>
        <taxon>Pseudomonadati</taxon>
        <taxon>Pseudomonadota</taxon>
        <taxon>Betaproteobacteria</taxon>
        <taxon>Burkholderiales</taxon>
        <taxon>Oxalobacteraceae</taxon>
        <taxon>Undibacterium</taxon>
    </lineage>
</organism>
<dbReference type="Pfam" id="PF26109">
    <property type="entry name" value="WHD_BrxR"/>
    <property type="match status" value="1"/>
</dbReference>
<comment type="caution">
    <text evidence="4">The sequence shown here is derived from an EMBL/GenBank/DDBJ whole genome shotgun (WGS) entry which is preliminary data.</text>
</comment>
<evidence type="ECO:0000313" key="4">
    <source>
        <dbReference type="EMBL" id="MBC3906507.1"/>
    </source>
</evidence>
<dbReference type="EMBL" id="JACOFX010000001">
    <property type="protein sequence ID" value="MBC3906507.1"/>
    <property type="molecule type" value="Genomic_DNA"/>
</dbReference>
<evidence type="ECO:0000259" key="2">
    <source>
        <dbReference type="Pfam" id="PF26107"/>
    </source>
</evidence>
<dbReference type="InterPro" id="IPR016634">
    <property type="entry name" value="CapW-like"/>
</dbReference>
<accession>A0ABR6Z427</accession>
<dbReference type="Pfam" id="PF26107">
    <property type="entry name" value="BrxR_CTD"/>
    <property type="match status" value="1"/>
</dbReference>
<sequence length="302" mass="34235">MHTNSLTELPAAQRERLAFIEFRLWFLGKVTRKDVMDRFDIASAAGTRDLVLYRELAQGNASYEGKMYHYRDSFQPLFQHKADRVLSALCSGFGDGERSIGEALLQHDVPARLNQPKLADLATVTRAIQGQYPLSLIYHSMKTGPSLREIVPLALVDSGLRWHVRAYDRSKLEFRDLVLTRMDDIATIKQGSQNQITQEHERLSADEQWQRMIRIELRPHPSHPCPESIIRDYGMNQGKVEVRLRAAVAGYVLRQWQVDCSADNQAEYSNCRLKLANLSALDGVKNAVLAPGYKKLTDAKAA</sequence>
<evidence type="ECO:0000259" key="3">
    <source>
        <dbReference type="Pfam" id="PF26109"/>
    </source>
</evidence>
<name>A0ABR6Z427_9BURK</name>
<evidence type="ECO:0000259" key="1">
    <source>
        <dbReference type="Pfam" id="PF13280"/>
    </source>
</evidence>
<dbReference type="Pfam" id="PF13280">
    <property type="entry name" value="WYL"/>
    <property type="match status" value="1"/>
</dbReference>
<dbReference type="InterPro" id="IPR059020">
    <property type="entry name" value="CapW_CTD"/>
</dbReference>
<protein>
    <submittedName>
        <fullName evidence="4">WYL domain-containing protein</fullName>
    </submittedName>
</protein>
<dbReference type="PANTHER" id="PTHR34580:SF3">
    <property type="entry name" value="PROTEIN PAFB"/>
    <property type="match status" value="1"/>
</dbReference>
<feature type="domain" description="DNA-binding transcriptional repressor CapW winged helix-turn-helix" evidence="3">
    <location>
        <begin position="13"/>
        <end position="87"/>
    </location>
</feature>
<evidence type="ECO:0000313" key="5">
    <source>
        <dbReference type="Proteomes" id="UP000646911"/>
    </source>
</evidence>
<dbReference type="Proteomes" id="UP000646911">
    <property type="component" value="Unassembled WGS sequence"/>
</dbReference>
<dbReference type="InterPro" id="IPR026881">
    <property type="entry name" value="WYL_dom"/>
</dbReference>